<organism evidence="1">
    <name type="scientific">marine metagenome</name>
    <dbReference type="NCBI Taxonomy" id="408172"/>
    <lineage>
        <taxon>unclassified sequences</taxon>
        <taxon>metagenomes</taxon>
        <taxon>ecological metagenomes</taxon>
    </lineage>
</organism>
<evidence type="ECO:0000313" key="1">
    <source>
        <dbReference type="EMBL" id="SVC84571.1"/>
    </source>
</evidence>
<name>A0A382QJW9_9ZZZZ</name>
<sequence length="29" mass="3030">MASSEATCSIGCIRWRNGQKKISMVTGGG</sequence>
<gene>
    <name evidence="1" type="ORF">METZ01_LOCUS337425</name>
</gene>
<dbReference type="AlphaFoldDB" id="A0A382QJW9"/>
<accession>A0A382QJW9</accession>
<proteinExistence type="predicted"/>
<protein>
    <submittedName>
        <fullName evidence="1">Uncharacterized protein</fullName>
    </submittedName>
</protein>
<dbReference type="EMBL" id="UINC01114335">
    <property type="protein sequence ID" value="SVC84571.1"/>
    <property type="molecule type" value="Genomic_DNA"/>
</dbReference>
<reference evidence="1" key="1">
    <citation type="submission" date="2018-05" db="EMBL/GenBank/DDBJ databases">
        <authorList>
            <person name="Lanie J.A."/>
            <person name="Ng W.-L."/>
            <person name="Kazmierczak K.M."/>
            <person name="Andrzejewski T.M."/>
            <person name="Davidsen T.M."/>
            <person name="Wayne K.J."/>
            <person name="Tettelin H."/>
            <person name="Glass J.I."/>
            <person name="Rusch D."/>
            <person name="Podicherti R."/>
            <person name="Tsui H.-C.T."/>
            <person name="Winkler M.E."/>
        </authorList>
    </citation>
    <scope>NUCLEOTIDE SEQUENCE</scope>
</reference>